<feature type="repeat" description="TPR" evidence="3">
    <location>
        <begin position="62"/>
        <end position="95"/>
    </location>
</feature>
<dbReference type="InterPro" id="IPR019734">
    <property type="entry name" value="TPR_rpt"/>
</dbReference>
<evidence type="ECO:0000256" key="4">
    <source>
        <dbReference type="SAM" id="SignalP"/>
    </source>
</evidence>
<evidence type="ECO:0000313" key="6">
    <source>
        <dbReference type="Proteomes" id="UP000245124"/>
    </source>
</evidence>
<keyword evidence="4" id="KW-0732">Signal</keyword>
<feature type="signal peptide" evidence="4">
    <location>
        <begin position="1"/>
        <end position="24"/>
    </location>
</feature>
<feature type="chain" id="PRO_5015307061" evidence="4">
    <location>
        <begin position="25"/>
        <end position="121"/>
    </location>
</feature>
<gene>
    <name evidence="5" type="ORF">NIES4072_23040</name>
</gene>
<protein>
    <submittedName>
        <fullName evidence="5">TPR repeat-containing protein</fullName>
    </submittedName>
</protein>
<dbReference type="Pfam" id="PF13414">
    <property type="entry name" value="TPR_11"/>
    <property type="match status" value="1"/>
</dbReference>
<dbReference type="PANTHER" id="PTHR44943">
    <property type="entry name" value="CELLULOSE SYNTHASE OPERON PROTEIN C"/>
    <property type="match status" value="1"/>
</dbReference>
<keyword evidence="6" id="KW-1185">Reference proteome</keyword>
<dbReference type="PROSITE" id="PS50005">
    <property type="entry name" value="TPR"/>
    <property type="match status" value="2"/>
</dbReference>
<evidence type="ECO:0000313" key="5">
    <source>
        <dbReference type="EMBL" id="GBG18639.1"/>
    </source>
</evidence>
<proteinExistence type="predicted"/>
<keyword evidence="2 3" id="KW-0802">TPR repeat</keyword>
<sequence length="121" mass="13257">MHNRIFTTLFLTLSLAITPQIVVAQNNIEQLFQQGDAAETVGNNSQAETIWRKVLQLEPNNGKAYNNLGNALRRQGKLDAALAAHQKALQLNPNDAEAYVGIGNVLNAQGKQEEALPRIII</sequence>
<dbReference type="InterPro" id="IPR051685">
    <property type="entry name" value="Ycf3/AcsC/BcsC/TPR_MFPF"/>
</dbReference>
<dbReference type="Proteomes" id="UP000245124">
    <property type="component" value="Unassembled WGS sequence"/>
</dbReference>
<comment type="caution">
    <text evidence="5">The sequence shown here is derived from an EMBL/GenBank/DDBJ whole genome shotgun (WGS) entry which is preliminary data.</text>
</comment>
<name>A0A2R5FKU7_NOSCO</name>
<evidence type="ECO:0000256" key="1">
    <source>
        <dbReference type="ARBA" id="ARBA00022737"/>
    </source>
</evidence>
<dbReference type="InterPro" id="IPR011990">
    <property type="entry name" value="TPR-like_helical_dom_sf"/>
</dbReference>
<reference evidence="5 6" key="1">
    <citation type="submission" date="2017-06" db="EMBL/GenBank/DDBJ databases">
        <title>Genome sequencing of cyanobaciteial culture collection at National Institute for Environmental Studies (NIES).</title>
        <authorList>
            <person name="Hirose Y."/>
            <person name="Shimura Y."/>
            <person name="Fujisawa T."/>
            <person name="Nakamura Y."/>
            <person name="Kawachi M."/>
        </authorList>
    </citation>
    <scope>NUCLEOTIDE SEQUENCE [LARGE SCALE GENOMIC DNA]</scope>
    <source>
        <strain evidence="5 6">NIES-4072</strain>
    </source>
</reference>
<dbReference type="PANTHER" id="PTHR44943:SF8">
    <property type="entry name" value="TPR REPEAT-CONTAINING PROTEIN MJ0263"/>
    <property type="match status" value="1"/>
</dbReference>
<feature type="repeat" description="TPR" evidence="3">
    <location>
        <begin position="28"/>
        <end position="61"/>
    </location>
</feature>
<dbReference type="RefSeq" id="WP_181373975.1">
    <property type="nucleotide sequence ID" value="NZ_BDUD01000001.1"/>
</dbReference>
<dbReference type="Gene3D" id="1.25.40.10">
    <property type="entry name" value="Tetratricopeptide repeat domain"/>
    <property type="match status" value="1"/>
</dbReference>
<accession>A0A2R5FKU7</accession>
<dbReference type="SMART" id="SM00028">
    <property type="entry name" value="TPR"/>
    <property type="match status" value="2"/>
</dbReference>
<dbReference type="PROSITE" id="PS50293">
    <property type="entry name" value="TPR_REGION"/>
    <property type="match status" value="1"/>
</dbReference>
<evidence type="ECO:0000256" key="3">
    <source>
        <dbReference type="PROSITE-ProRule" id="PRU00339"/>
    </source>
</evidence>
<dbReference type="AlphaFoldDB" id="A0A2R5FKU7"/>
<dbReference type="EMBL" id="BDUD01000001">
    <property type="protein sequence ID" value="GBG18639.1"/>
    <property type="molecule type" value="Genomic_DNA"/>
</dbReference>
<dbReference type="SUPFAM" id="SSF48452">
    <property type="entry name" value="TPR-like"/>
    <property type="match status" value="1"/>
</dbReference>
<keyword evidence="1" id="KW-0677">Repeat</keyword>
<organism evidence="5 6">
    <name type="scientific">Nostoc commune NIES-4072</name>
    <dbReference type="NCBI Taxonomy" id="2005467"/>
    <lineage>
        <taxon>Bacteria</taxon>
        <taxon>Bacillati</taxon>
        <taxon>Cyanobacteriota</taxon>
        <taxon>Cyanophyceae</taxon>
        <taxon>Nostocales</taxon>
        <taxon>Nostocaceae</taxon>
        <taxon>Nostoc</taxon>
    </lineage>
</organism>
<evidence type="ECO:0000256" key="2">
    <source>
        <dbReference type="ARBA" id="ARBA00022803"/>
    </source>
</evidence>